<comment type="caution">
    <text evidence="1">The sequence shown here is derived from an EMBL/GenBank/DDBJ whole genome shotgun (WGS) entry which is preliminary data.</text>
</comment>
<proteinExistence type="predicted"/>
<gene>
    <name evidence="1" type="ORF">LPJ66_000221</name>
</gene>
<organism evidence="1 2">
    <name type="scientific">Kickxella alabastrina</name>
    <dbReference type="NCBI Taxonomy" id="61397"/>
    <lineage>
        <taxon>Eukaryota</taxon>
        <taxon>Fungi</taxon>
        <taxon>Fungi incertae sedis</taxon>
        <taxon>Zoopagomycota</taxon>
        <taxon>Kickxellomycotina</taxon>
        <taxon>Kickxellomycetes</taxon>
        <taxon>Kickxellales</taxon>
        <taxon>Kickxellaceae</taxon>
        <taxon>Kickxella</taxon>
    </lineage>
</organism>
<keyword evidence="2" id="KW-1185">Reference proteome</keyword>
<name>A0ACC1IWG8_9FUNG</name>
<sequence>MVALKNSPVLLPKVFMDIAVDGRPDGRIELELRSDVVPNTAESFRALCTGKEGVGYKGSSFAHVIPRLVAQGGDIALNNRANEKYNFNKRFEVENFKLKHRGPGTLSMVNDDSNTSQTKFFITMGETPWLDDKHVVFGRVTGGMDIVKRMGAYGCRSGNPKIITIANCGELG</sequence>
<dbReference type="Proteomes" id="UP001150581">
    <property type="component" value="Unassembled WGS sequence"/>
</dbReference>
<protein>
    <submittedName>
        <fullName evidence="1">Uncharacterized protein</fullName>
    </submittedName>
</protein>
<dbReference type="EMBL" id="JANBPG010000005">
    <property type="protein sequence ID" value="KAJ1902132.1"/>
    <property type="molecule type" value="Genomic_DNA"/>
</dbReference>
<reference evidence="1" key="1">
    <citation type="submission" date="2022-07" db="EMBL/GenBank/DDBJ databases">
        <title>Phylogenomic reconstructions and comparative analyses of Kickxellomycotina fungi.</title>
        <authorList>
            <person name="Reynolds N.K."/>
            <person name="Stajich J.E."/>
            <person name="Barry K."/>
            <person name="Grigoriev I.V."/>
            <person name="Crous P."/>
            <person name="Smith M.E."/>
        </authorList>
    </citation>
    <scope>NUCLEOTIDE SEQUENCE</scope>
    <source>
        <strain evidence="1">Benny 63K</strain>
    </source>
</reference>
<accession>A0ACC1IWG8</accession>
<evidence type="ECO:0000313" key="1">
    <source>
        <dbReference type="EMBL" id="KAJ1902132.1"/>
    </source>
</evidence>
<evidence type="ECO:0000313" key="2">
    <source>
        <dbReference type="Proteomes" id="UP001150581"/>
    </source>
</evidence>